<proteinExistence type="predicted"/>
<protein>
    <recommendedName>
        <fullName evidence="1">Antitoxin SocA-like Panacea domain-containing protein</fullName>
    </recommendedName>
</protein>
<evidence type="ECO:0000313" key="4">
    <source>
        <dbReference type="Proteomes" id="UP000194800"/>
    </source>
</evidence>
<reference evidence="4 5" key="1">
    <citation type="submission" date="2017-03" db="EMBL/GenBank/DDBJ databases">
        <title>Comparative genomics of honeybee gut symbionts reveal geographically distinct and subgroup specific antibiotic resistance.</title>
        <authorList>
            <person name="Ludvigsen J."/>
            <person name="Porcellato D."/>
            <person name="Labee-Lund T.M."/>
            <person name="Amdam G.V."/>
            <person name="Rudi K."/>
        </authorList>
    </citation>
    <scope>NUCLEOTIDE SEQUENCE [LARGE SCALE GENOMIC DNA]</scope>
    <source>
        <strain evidence="2 5">A-7-12</strain>
        <strain evidence="3 4">A-9-12</strain>
    </source>
</reference>
<dbReference type="OrthoDB" id="9799173at2"/>
<gene>
    <name evidence="3" type="ORF">B6C91_14205</name>
    <name evidence="2" type="ORF">B6D08_14180</name>
</gene>
<comment type="caution">
    <text evidence="2">The sequence shown here is derived from an EMBL/GenBank/DDBJ whole genome shotgun (WGS) entry which is preliminary data.</text>
</comment>
<name>A0A242NEH5_9GAMM</name>
<dbReference type="EMBL" id="NARP01000068">
    <property type="protein sequence ID" value="OTP97583.1"/>
    <property type="molecule type" value="Genomic_DNA"/>
</dbReference>
<evidence type="ECO:0000259" key="1">
    <source>
        <dbReference type="Pfam" id="PF13274"/>
    </source>
</evidence>
<dbReference type="Proteomes" id="UP000194977">
    <property type="component" value="Unassembled WGS sequence"/>
</dbReference>
<dbReference type="Proteomes" id="UP000194800">
    <property type="component" value="Unassembled WGS sequence"/>
</dbReference>
<evidence type="ECO:0000313" key="3">
    <source>
        <dbReference type="EMBL" id="OTQ07779.1"/>
    </source>
</evidence>
<feature type="domain" description="Antitoxin SocA-like Panacea" evidence="1">
    <location>
        <begin position="29"/>
        <end position="132"/>
    </location>
</feature>
<dbReference type="EMBL" id="NART01000153">
    <property type="protein sequence ID" value="OTQ07779.1"/>
    <property type="molecule type" value="Genomic_DNA"/>
</dbReference>
<sequence>MSYFAVSVANSIIKLAKTRNITNLTPMKLQQLMYFAQFWYVKNFNKFLIDDWFSRWESGPVIPSIYHQLKYYGSNSPANNYIWVVSANNEAIVYMMNNNPNAWNFLNEILDAYGNLDGVSLLAITQRDNSAWSRGEIGTAITKQDILDATN</sequence>
<dbReference type="InterPro" id="IPR025272">
    <property type="entry name" value="SocA_Panacea"/>
</dbReference>
<keyword evidence="4" id="KW-1185">Reference proteome</keyword>
<dbReference type="Pfam" id="PF13274">
    <property type="entry name" value="SocA_Panacea"/>
    <property type="match status" value="1"/>
</dbReference>
<evidence type="ECO:0000313" key="2">
    <source>
        <dbReference type="EMBL" id="OTP97583.1"/>
    </source>
</evidence>
<evidence type="ECO:0000313" key="5">
    <source>
        <dbReference type="Proteomes" id="UP000194977"/>
    </source>
</evidence>
<dbReference type="AlphaFoldDB" id="A0A242NEH5"/>
<accession>A0A242NEH5</accession>
<dbReference type="RefSeq" id="WP_086301814.1">
    <property type="nucleotide sequence ID" value="NZ_MZNE01000128.1"/>
</dbReference>
<organism evidence="2 5">
    <name type="scientific">Gilliamella apicola</name>
    <dbReference type="NCBI Taxonomy" id="1196095"/>
    <lineage>
        <taxon>Bacteria</taxon>
        <taxon>Pseudomonadati</taxon>
        <taxon>Pseudomonadota</taxon>
        <taxon>Gammaproteobacteria</taxon>
        <taxon>Orbales</taxon>
        <taxon>Orbaceae</taxon>
        <taxon>Gilliamella</taxon>
    </lineage>
</organism>